<sequence length="178" mass="19438">MDKALVTGIVLVLVVLAILGMVLSWRKKVKRDSRFQIVLPGTSVTDHTSAPVEFSGFYVATTLAVDPLHRLTLPGLGFRADAHLLVSSDGITIAPRGEKNTFIPSAQIVQIHRTQVAIDKAVEKDGLTAISWSAWDTARNESVEFTSFFRFSIPEIRLACEKALVSNFPNATSKEVSS</sequence>
<organism evidence="3 4">
    <name type="scientific">Aurantimicrobium minutum</name>
    <dbReference type="NCBI Taxonomy" id="708131"/>
    <lineage>
        <taxon>Bacteria</taxon>
        <taxon>Bacillati</taxon>
        <taxon>Actinomycetota</taxon>
        <taxon>Actinomycetes</taxon>
        <taxon>Micrococcales</taxon>
        <taxon>Microbacteriaceae</taxon>
        <taxon>Aurantimicrobium</taxon>
    </lineage>
</organism>
<dbReference type="AlphaFoldDB" id="A0A173LW64"/>
<dbReference type="KEGG" id="amin:AUMI_15320"/>
<feature type="domain" description="PH" evidence="2">
    <location>
        <begin position="52"/>
        <end position="136"/>
    </location>
</feature>
<keyword evidence="1" id="KW-1133">Transmembrane helix</keyword>
<reference evidence="3 4" key="1">
    <citation type="journal article" date="2016" name="Genome Announc.">
        <title>Complete Genome Sequence of Aurantimicrobium minutum Type Strain KNCT, a Planktonic Ultramicrobacterium Isolated from River Water.</title>
        <authorList>
            <person name="Nakai R."/>
            <person name="Fujisawa T."/>
            <person name="Nakamura Y."/>
            <person name="Nishide H."/>
            <person name="Uchiyama I."/>
            <person name="Baba T."/>
            <person name="Toyoda A."/>
            <person name="Fujiyama A."/>
            <person name="Naganuma T."/>
            <person name="Niki H."/>
        </authorList>
    </citation>
    <scope>NUCLEOTIDE SEQUENCE [LARGE SCALE GENOMIC DNA]</scope>
    <source>
        <strain evidence="3 4">KNC</strain>
    </source>
</reference>
<keyword evidence="1" id="KW-0812">Transmembrane</keyword>
<dbReference type="OrthoDB" id="3826692at2"/>
<dbReference type="Proteomes" id="UP000243847">
    <property type="component" value="Chromosome sequence1"/>
</dbReference>
<dbReference type="Pfam" id="PF25362">
    <property type="entry name" value="bPH_11"/>
    <property type="match status" value="1"/>
</dbReference>
<protein>
    <submittedName>
        <fullName evidence="3">Membrane protein CrgA</fullName>
    </submittedName>
</protein>
<proteinExistence type="predicted"/>
<evidence type="ECO:0000256" key="1">
    <source>
        <dbReference type="SAM" id="Phobius"/>
    </source>
</evidence>
<keyword evidence="1" id="KW-0472">Membrane</keyword>
<evidence type="ECO:0000259" key="2">
    <source>
        <dbReference type="Pfam" id="PF25362"/>
    </source>
</evidence>
<dbReference type="InterPro" id="IPR057446">
    <property type="entry name" value="PH_bac"/>
</dbReference>
<dbReference type="RefSeq" id="WP_096381057.1">
    <property type="nucleotide sequence ID" value="NZ_AP017457.1"/>
</dbReference>
<dbReference type="GeneID" id="80451722"/>
<evidence type="ECO:0000313" key="3">
    <source>
        <dbReference type="EMBL" id="BAU99074.1"/>
    </source>
</evidence>
<dbReference type="EMBL" id="AP017457">
    <property type="protein sequence ID" value="BAU99074.1"/>
    <property type="molecule type" value="Genomic_DNA"/>
</dbReference>
<evidence type="ECO:0000313" key="4">
    <source>
        <dbReference type="Proteomes" id="UP000243847"/>
    </source>
</evidence>
<name>A0A173LW64_9MICO</name>
<accession>A0A173LW64</accession>
<gene>
    <name evidence="3" type="ORF">AUMI_15320</name>
</gene>
<feature type="transmembrane region" description="Helical" evidence="1">
    <location>
        <begin position="6"/>
        <end position="25"/>
    </location>
</feature>